<reference evidence="2 3" key="1">
    <citation type="submission" date="2017-07" db="EMBL/GenBank/DDBJ databases">
        <title>Phenotypical and genomic characterization of a clinical isolate of Shewanella bicestrii sp. nov. producing an extended-spectrum beta-lactamase and a new oxacillinase variant.</title>
        <authorList>
            <person name="Jousset A.B."/>
            <person name="Bonnin R.A."/>
            <person name="Girlich D."/>
            <person name="Dabos L."/>
            <person name="Potron A."/>
            <person name="Dortet L."/>
            <person name="Glaser P."/>
            <person name="Naas T."/>
        </authorList>
    </citation>
    <scope>NUCLEOTIDE SEQUENCE [LARGE SCALE GENOMIC DNA]</scope>
    <source>
        <strain evidence="2 3">JAB-1</strain>
    </source>
</reference>
<dbReference type="PROSITE" id="PS51257">
    <property type="entry name" value="PROKAR_LIPOPROTEIN"/>
    <property type="match status" value="1"/>
</dbReference>
<keyword evidence="3" id="KW-1185">Reference proteome</keyword>
<evidence type="ECO:0000313" key="2">
    <source>
        <dbReference type="EMBL" id="ASK67485.1"/>
    </source>
</evidence>
<feature type="chain" id="PRO_5012420096" description="DUF333 domain-containing protein" evidence="1">
    <location>
        <begin position="19"/>
        <end position="98"/>
    </location>
</feature>
<name>A0A220UHB1_9GAMM</name>
<organism evidence="2 3">
    <name type="scientific">Shewanella bicestrii</name>
    <dbReference type="NCBI Taxonomy" id="2018305"/>
    <lineage>
        <taxon>Bacteria</taxon>
        <taxon>Pseudomonadati</taxon>
        <taxon>Pseudomonadota</taxon>
        <taxon>Gammaproteobacteria</taxon>
        <taxon>Alteromonadales</taxon>
        <taxon>Shewanellaceae</taxon>
        <taxon>Shewanella</taxon>
    </lineage>
</organism>
<dbReference type="KEGG" id="sbj:CF168_00670"/>
<dbReference type="RefSeq" id="WP_089066656.1">
    <property type="nucleotide sequence ID" value="NZ_CP022358.1"/>
</dbReference>
<proteinExistence type="predicted"/>
<dbReference type="Proteomes" id="UP000198367">
    <property type="component" value="Chromosome"/>
</dbReference>
<dbReference type="PANTHER" id="PTHR38008:SF2">
    <property type="entry name" value="HEMOLYSIN"/>
    <property type="match status" value="1"/>
</dbReference>
<sequence>MKLTSPLLIGLIMCGSLAGCGDKTEPATQAPAEVKTEAKAATKVKIANPAAEYCVSLGGTSEIQKTAEGEQGVCTLPSGEKIDEWALFRRDHPQEKAQ</sequence>
<evidence type="ECO:0000313" key="3">
    <source>
        <dbReference type="Proteomes" id="UP000198367"/>
    </source>
</evidence>
<evidence type="ECO:0008006" key="4">
    <source>
        <dbReference type="Google" id="ProtNLM"/>
    </source>
</evidence>
<evidence type="ECO:0000256" key="1">
    <source>
        <dbReference type="SAM" id="SignalP"/>
    </source>
</evidence>
<dbReference type="Pfam" id="PF03891">
    <property type="entry name" value="DUF333"/>
    <property type="match status" value="1"/>
</dbReference>
<accession>A0A220UHB1</accession>
<keyword evidence="1" id="KW-0732">Signal</keyword>
<dbReference type="PANTHER" id="PTHR38008">
    <property type="entry name" value="HEMOLYSIN-RELATED"/>
    <property type="match status" value="1"/>
</dbReference>
<protein>
    <recommendedName>
        <fullName evidence="4">DUF333 domain-containing protein</fullName>
    </recommendedName>
</protein>
<dbReference type="AlphaFoldDB" id="A0A220UHB1"/>
<gene>
    <name evidence="2" type="ORF">CF168_00670</name>
</gene>
<feature type="signal peptide" evidence="1">
    <location>
        <begin position="1"/>
        <end position="18"/>
    </location>
</feature>
<dbReference type="InterPro" id="IPR005590">
    <property type="entry name" value="DUF333"/>
</dbReference>
<dbReference type="EMBL" id="CP022358">
    <property type="protein sequence ID" value="ASK67485.1"/>
    <property type="molecule type" value="Genomic_DNA"/>
</dbReference>